<dbReference type="Proteomes" id="UP001341281">
    <property type="component" value="Chromosome 06"/>
</dbReference>
<name>A0AAQ3WYV2_PASNO</name>
<protein>
    <submittedName>
        <fullName evidence="1">Uncharacterized protein</fullName>
    </submittedName>
</protein>
<organism evidence="1 2">
    <name type="scientific">Paspalum notatum var. saurae</name>
    <dbReference type="NCBI Taxonomy" id="547442"/>
    <lineage>
        <taxon>Eukaryota</taxon>
        <taxon>Viridiplantae</taxon>
        <taxon>Streptophyta</taxon>
        <taxon>Embryophyta</taxon>
        <taxon>Tracheophyta</taxon>
        <taxon>Spermatophyta</taxon>
        <taxon>Magnoliopsida</taxon>
        <taxon>Liliopsida</taxon>
        <taxon>Poales</taxon>
        <taxon>Poaceae</taxon>
        <taxon>PACMAD clade</taxon>
        <taxon>Panicoideae</taxon>
        <taxon>Andropogonodae</taxon>
        <taxon>Paspaleae</taxon>
        <taxon>Paspalinae</taxon>
        <taxon>Paspalum</taxon>
    </lineage>
</organism>
<accession>A0AAQ3WYV2</accession>
<evidence type="ECO:0000313" key="2">
    <source>
        <dbReference type="Proteomes" id="UP001341281"/>
    </source>
</evidence>
<reference evidence="1 2" key="1">
    <citation type="submission" date="2024-02" db="EMBL/GenBank/DDBJ databases">
        <title>High-quality chromosome-scale genome assembly of Pensacola bahiagrass (Paspalum notatum Flugge var. saurae).</title>
        <authorList>
            <person name="Vega J.M."/>
            <person name="Podio M."/>
            <person name="Orjuela J."/>
            <person name="Siena L.A."/>
            <person name="Pessino S.C."/>
            <person name="Combes M.C."/>
            <person name="Mariac C."/>
            <person name="Albertini E."/>
            <person name="Pupilli F."/>
            <person name="Ortiz J.P.A."/>
            <person name="Leblanc O."/>
        </authorList>
    </citation>
    <scope>NUCLEOTIDE SEQUENCE [LARGE SCALE GENOMIC DNA]</scope>
    <source>
        <strain evidence="1">R1</strain>
        <tissue evidence="1">Leaf</tissue>
    </source>
</reference>
<dbReference type="EMBL" id="CP144750">
    <property type="protein sequence ID" value="WVZ79363.1"/>
    <property type="molecule type" value="Genomic_DNA"/>
</dbReference>
<sequence>MFIFGDWSVFQRSRFAGTSGRSSIPCAKELLKRTSPRYRRNLHYSVQRVDGSEWCSRIVVVDG</sequence>
<dbReference type="AlphaFoldDB" id="A0AAQ3WYV2"/>
<keyword evidence="2" id="KW-1185">Reference proteome</keyword>
<gene>
    <name evidence="1" type="ORF">U9M48_026948</name>
</gene>
<evidence type="ECO:0000313" key="1">
    <source>
        <dbReference type="EMBL" id="WVZ79363.1"/>
    </source>
</evidence>
<proteinExistence type="predicted"/>